<sequence>MEQHIFTSEGVGYLHDDLVGVDLDIRLADSAQQRHKCDLALLPAVYVLGDFPQRGSH</sequence>
<dbReference type="EMBL" id="VSSQ01128317">
    <property type="protein sequence ID" value="MPN57142.1"/>
    <property type="molecule type" value="Genomic_DNA"/>
</dbReference>
<comment type="caution">
    <text evidence="1">The sequence shown here is derived from an EMBL/GenBank/DDBJ whole genome shotgun (WGS) entry which is preliminary data.</text>
</comment>
<reference evidence="1" key="1">
    <citation type="submission" date="2019-08" db="EMBL/GenBank/DDBJ databases">
        <authorList>
            <person name="Kucharzyk K."/>
            <person name="Murdoch R.W."/>
            <person name="Higgins S."/>
            <person name="Loffler F."/>
        </authorList>
    </citation>
    <scope>NUCLEOTIDE SEQUENCE</scope>
</reference>
<evidence type="ECO:0000313" key="1">
    <source>
        <dbReference type="EMBL" id="MPN57142.1"/>
    </source>
</evidence>
<gene>
    <name evidence="1" type="ORF">SDC9_204836</name>
</gene>
<name>A0A645J205_9ZZZZ</name>
<organism evidence="1">
    <name type="scientific">bioreactor metagenome</name>
    <dbReference type="NCBI Taxonomy" id="1076179"/>
    <lineage>
        <taxon>unclassified sequences</taxon>
        <taxon>metagenomes</taxon>
        <taxon>ecological metagenomes</taxon>
    </lineage>
</organism>
<protein>
    <submittedName>
        <fullName evidence="1">Uncharacterized protein</fullName>
    </submittedName>
</protein>
<proteinExistence type="predicted"/>
<accession>A0A645J205</accession>
<dbReference type="AlphaFoldDB" id="A0A645J205"/>